<dbReference type="Pfam" id="PF21126">
    <property type="entry name" value="KATNA1_MIT"/>
    <property type="match status" value="1"/>
</dbReference>
<dbReference type="GO" id="GO:0008017">
    <property type="term" value="F:microtubule binding"/>
    <property type="evidence" value="ECO:0007669"/>
    <property type="project" value="UniProtKB-UniRule"/>
</dbReference>
<keyword evidence="6 8" id="KW-0206">Cytoskeleton</keyword>
<comment type="similarity">
    <text evidence="8">Belongs to the AAA ATPase family. Katanin p60 subunit A1 subfamily.</text>
</comment>
<dbReference type="GO" id="GO:0005737">
    <property type="term" value="C:cytoplasm"/>
    <property type="evidence" value="ECO:0007669"/>
    <property type="project" value="UniProtKB-UniRule"/>
</dbReference>
<gene>
    <name evidence="8" type="primary">KATNA1</name>
    <name evidence="11" type="ORF">BSTOLATCC_MIC34715</name>
</gene>
<evidence type="ECO:0000256" key="6">
    <source>
        <dbReference type="ARBA" id="ARBA00023212"/>
    </source>
</evidence>
<dbReference type="InterPro" id="IPR003959">
    <property type="entry name" value="ATPase_AAA_core"/>
</dbReference>
<evidence type="ECO:0000313" key="12">
    <source>
        <dbReference type="Proteomes" id="UP001162131"/>
    </source>
</evidence>
<dbReference type="Pfam" id="PF09336">
    <property type="entry name" value="Vps4_C"/>
    <property type="match status" value="1"/>
</dbReference>
<evidence type="ECO:0000256" key="8">
    <source>
        <dbReference type="HAMAP-Rule" id="MF_03023"/>
    </source>
</evidence>
<keyword evidence="12" id="KW-1185">Reference proteome</keyword>
<feature type="region of interest" description="Disordered" evidence="9">
    <location>
        <begin position="115"/>
        <end position="231"/>
    </location>
</feature>
<evidence type="ECO:0000256" key="4">
    <source>
        <dbReference type="ARBA" id="ARBA00022741"/>
    </source>
</evidence>
<dbReference type="Gene3D" id="1.20.58.80">
    <property type="entry name" value="Phosphotransferase system, lactose/cellobiose-type IIA subunit"/>
    <property type="match status" value="1"/>
</dbReference>
<proteinExistence type="inferred from homology"/>
<dbReference type="InterPro" id="IPR003593">
    <property type="entry name" value="AAA+_ATPase"/>
</dbReference>
<dbReference type="FunFam" id="3.40.50.300:FF:000159">
    <property type="entry name" value="Katanin p60 ATPase-containing subunit A1"/>
    <property type="match status" value="1"/>
</dbReference>
<evidence type="ECO:0000256" key="1">
    <source>
        <dbReference type="ARBA" id="ARBA00004245"/>
    </source>
</evidence>
<reference evidence="11" key="1">
    <citation type="submission" date="2021-09" db="EMBL/GenBank/DDBJ databases">
        <authorList>
            <consortium name="AG Swart"/>
            <person name="Singh M."/>
            <person name="Singh A."/>
            <person name="Seah K."/>
            <person name="Emmerich C."/>
        </authorList>
    </citation>
    <scope>NUCLEOTIDE SEQUENCE</scope>
    <source>
        <strain evidence="11">ATCC30299</strain>
    </source>
</reference>
<dbReference type="PANTHER" id="PTHR23074:SF19">
    <property type="entry name" value="KATANIN P60 ATPASE-CONTAINING SUBUNIT A1"/>
    <property type="match status" value="1"/>
</dbReference>
<evidence type="ECO:0000259" key="10">
    <source>
        <dbReference type="SMART" id="SM00382"/>
    </source>
</evidence>
<dbReference type="AlphaFoldDB" id="A0AAU9JJJ4"/>
<accession>A0AAU9JJJ4</accession>
<dbReference type="GO" id="GO:0016887">
    <property type="term" value="F:ATP hydrolysis activity"/>
    <property type="evidence" value="ECO:0007669"/>
    <property type="project" value="InterPro"/>
</dbReference>
<evidence type="ECO:0000256" key="9">
    <source>
        <dbReference type="SAM" id="MobiDB-lite"/>
    </source>
</evidence>
<comment type="function">
    <text evidence="8">Severs microtubules in an ATP-dependent manner. Microtubule severing may promote rapid reorganization of cellular microtubule arrays.</text>
</comment>
<dbReference type="Gene3D" id="1.10.8.60">
    <property type="match status" value="1"/>
</dbReference>
<comment type="caution">
    <text evidence="11">The sequence shown here is derived from an EMBL/GenBank/DDBJ whole genome shotgun (WGS) entry which is preliminary data.</text>
</comment>
<dbReference type="GO" id="GO:0005874">
    <property type="term" value="C:microtubule"/>
    <property type="evidence" value="ECO:0007669"/>
    <property type="project" value="UniProtKB-KW"/>
</dbReference>
<dbReference type="CDD" id="cd21748">
    <property type="entry name" value="Kp60-NTD"/>
    <property type="match status" value="1"/>
</dbReference>
<dbReference type="Proteomes" id="UP001162131">
    <property type="component" value="Unassembled WGS sequence"/>
</dbReference>
<sequence>MLAQLPTTVKMAREHAILGLYPESLQMFEQAIGMIDSYLPSCRNSPFNQRWISTKNNLSEEYEAIRKLYQTVRRFQSNSPPPAYMQVQERQISPSEQNGVFQFAISNPNYRGPAKGLGRFEGVPFDRPPANEPMDSFQNDPDVWPAPPMLPNKQKKPTRPQAQPVVKTKPPPQSNQRKPPAPANKGQKPAPEPSNIRNYDKPWRANTKPEGEKAAKKGEGEKSSFLESVYPDGVGPDTDLIQALERDMLDKNPNICFDDIADLDEAKMLLQEAVLLPILMPDFFKGIRRPWRGVLMFGPPGTGKTMLAKAIATLGETTFFNVSASTLGSKWRGESEKLVRLLFEMAKFYAPTTIFFDEIDALGGKRGDSNECEASRRVKTEMLVQMDGVGSSEDEESKRIIVLAATNRPWDLDEALRRRLEKRVYIPLPSDNGRRKLFEIYLNSLEKSDDINWDYLVEKSQGYSGADIANVCRDAAMMPMRKKLAEIRSKGINAKIIEQIKDKVNVPLCMDDMKEALNNVSRSVSNDDLGRYEEWMKEFGST</sequence>
<dbReference type="SMART" id="SM00382">
    <property type="entry name" value="AAA"/>
    <property type="match status" value="1"/>
</dbReference>
<keyword evidence="3 8" id="KW-0493">Microtubule</keyword>
<keyword evidence="2 8" id="KW-0963">Cytoplasm</keyword>
<evidence type="ECO:0000256" key="5">
    <source>
        <dbReference type="ARBA" id="ARBA00022840"/>
    </source>
</evidence>
<dbReference type="InterPro" id="IPR028596">
    <property type="entry name" value="KATNA1"/>
</dbReference>
<keyword evidence="4 8" id="KW-0547">Nucleotide-binding</keyword>
<evidence type="ECO:0000313" key="11">
    <source>
        <dbReference type="EMBL" id="CAG9323675.1"/>
    </source>
</evidence>
<dbReference type="InterPro" id="IPR041569">
    <property type="entry name" value="AAA_lid_3"/>
</dbReference>
<dbReference type="EC" id="5.6.1.1" evidence="8"/>
<dbReference type="EMBL" id="CAJZBQ010000035">
    <property type="protein sequence ID" value="CAG9323675.1"/>
    <property type="molecule type" value="Genomic_DNA"/>
</dbReference>
<protein>
    <recommendedName>
        <fullName evidence="8">Katanin p60 ATPase-containing subunit A1</fullName>
        <shortName evidence="8">Katanin p60 subunit A1</shortName>
        <ecNumber evidence="8">5.6.1.1</ecNumber>
    </recommendedName>
    <alternativeName>
        <fullName evidence="8">p60 katanin</fullName>
    </alternativeName>
</protein>
<dbReference type="Gene3D" id="3.40.50.300">
    <property type="entry name" value="P-loop containing nucleotide triphosphate hydrolases"/>
    <property type="match status" value="1"/>
</dbReference>
<evidence type="ECO:0000256" key="3">
    <source>
        <dbReference type="ARBA" id="ARBA00022701"/>
    </source>
</evidence>
<dbReference type="InterPro" id="IPR050304">
    <property type="entry name" value="MT-severing_AAA_ATPase"/>
</dbReference>
<dbReference type="InterPro" id="IPR015415">
    <property type="entry name" value="Spast_Vps4_C"/>
</dbReference>
<dbReference type="GO" id="GO:0008568">
    <property type="term" value="F:microtubule severing ATPase activity"/>
    <property type="evidence" value="ECO:0007669"/>
    <property type="project" value="UniProtKB-EC"/>
</dbReference>
<dbReference type="SUPFAM" id="SSF52540">
    <property type="entry name" value="P-loop containing nucleoside triphosphate hydrolases"/>
    <property type="match status" value="1"/>
</dbReference>
<feature type="binding site" evidence="8">
    <location>
        <begin position="298"/>
        <end position="305"/>
    </location>
    <ligand>
        <name>ATP</name>
        <dbReference type="ChEBI" id="CHEBI:30616"/>
    </ligand>
</feature>
<comment type="catalytic activity">
    <reaction evidence="8">
        <text>n ATP + n H2O + a microtubule = n ADP + n phosphate + (n+1) alpha/beta tubulin heterodimers.</text>
        <dbReference type="EC" id="5.6.1.1"/>
    </reaction>
</comment>
<dbReference type="GO" id="GO:0005524">
    <property type="term" value="F:ATP binding"/>
    <property type="evidence" value="ECO:0007669"/>
    <property type="project" value="UniProtKB-KW"/>
</dbReference>
<comment type="subcellular location">
    <subcellularLocation>
        <location evidence="1 8">Cytoplasm</location>
        <location evidence="1 8">Cytoskeleton</location>
    </subcellularLocation>
</comment>
<dbReference type="Pfam" id="PF00004">
    <property type="entry name" value="AAA"/>
    <property type="match status" value="1"/>
</dbReference>
<dbReference type="InterPro" id="IPR048611">
    <property type="entry name" value="KATNA1_MIT"/>
</dbReference>
<dbReference type="InterPro" id="IPR027417">
    <property type="entry name" value="P-loop_NTPase"/>
</dbReference>
<keyword evidence="5 8" id="KW-0067">ATP-binding</keyword>
<name>A0AAU9JJJ4_9CILI</name>
<keyword evidence="7 8" id="KW-0413">Isomerase</keyword>
<dbReference type="Pfam" id="PF17862">
    <property type="entry name" value="AAA_lid_3"/>
    <property type="match status" value="1"/>
</dbReference>
<dbReference type="PROSITE" id="PS00674">
    <property type="entry name" value="AAA"/>
    <property type="match status" value="1"/>
</dbReference>
<organism evidence="11 12">
    <name type="scientific">Blepharisma stoltei</name>
    <dbReference type="NCBI Taxonomy" id="1481888"/>
    <lineage>
        <taxon>Eukaryota</taxon>
        <taxon>Sar</taxon>
        <taxon>Alveolata</taxon>
        <taxon>Ciliophora</taxon>
        <taxon>Postciliodesmatophora</taxon>
        <taxon>Heterotrichea</taxon>
        <taxon>Heterotrichida</taxon>
        <taxon>Blepharismidae</taxon>
        <taxon>Blepharisma</taxon>
    </lineage>
</organism>
<dbReference type="InterPro" id="IPR003960">
    <property type="entry name" value="ATPase_AAA_CS"/>
</dbReference>
<evidence type="ECO:0000256" key="7">
    <source>
        <dbReference type="ARBA" id="ARBA00023235"/>
    </source>
</evidence>
<dbReference type="GO" id="GO:0051013">
    <property type="term" value="P:microtubule severing"/>
    <property type="evidence" value="ECO:0007669"/>
    <property type="project" value="UniProtKB-UniRule"/>
</dbReference>
<feature type="domain" description="AAA+ ATPase" evidence="10">
    <location>
        <begin position="290"/>
        <end position="430"/>
    </location>
</feature>
<evidence type="ECO:0000256" key="2">
    <source>
        <dbReference type="ARBA" id="ARBA00022490"/>
    </source>
</evidence>
<dbReference type="HAMAP" id="MF_03023">
    <property type="entry name" value="Katanin_p60_A1"/>
    <property type="match status" value="1"/>
</dbReference>
<feature type="compositionally biased region" description="Basic and acidic residues" evidence="9">
    <location>
        <begin position="198"/>
        <end position="224"/>
    </location>
</feature>
<dbReference type="PANTHER" id="PTHR23074">
    <property type="entry name" value="AAA DOMAIN-CONTAINING"/>
    <property type="match status" value="1"/>
</dbReference>